<name>A0A0E9WL30_ANGAN</name>
<accession>A0A0E9WL30</accession>
<sequence length="64" mass="7176">MFFLNVMCAISAIPVITNPIPPHFQGLHNKKKQSLGLNKCMSSIKVQYASAILMFKNPTYQSSF</sequence>
<organism evidence="1">
    <name type="scientific">Anguilla anguilla</name>
    <name type="common">European freshwater eel</name>
    <name type="synonym">Muraena anguilla</name>
    <dbReference type="NCBI Taxonomy" id="7936"/>
    <lineage>
        <taxon>Eukaryota</taxon>
        <taxon>Metazoa</taxon>
        <taxon>Chordata</taxon>
        <taxon>Craniata</taxon>
        <taxon>Vertebrata</taxon>
        <taxon>Euteleostomi</taxon>
        <taxon>Actinopterygii</taxon>
        <taxon>Neopterygii</taxon>
        <taxon>Teleostei</taxon>
        <taxon>Anguilliformes</taxon>
        <taxon>Anguillidae</taxon>
        <taxon>Anguilla</taxon>
    </lineage>
</organism>
<proteinExistence type="predicted"/>
<dbReference type="AlphaFoldDB" id="A0A0E9WL30"/>
<dbReference type="EMBL" id="GBXM01018312">
    <property type="protein sequence ID" value="JAH90265.1"/>
    <property type="molecule type" value="Transcribed_RNA"/>
</dbReference>
<reference evidence="1" key="1">
    <citation type="submission" date="2014-11" db="EMBL/GenBank/DDBJ databases">
        <authorList>
            <person name="Amaro Gonzalez C."/>
        </authorList>
    </citation>
    <scope>NUCLEOTIDE SEQUENCE</scope>
</reference>
<reference evidence="1" key="2">
    <citation type="journal article" date="2015" name="Fish Shellfish Immunol.">
        <title>Early steps in the European eel (Anguilla anguilla)-Vibrio vulnificus interaction in the gills: Role of the RtxA13 toxin.</title>
        <authorList>
            <person name="Callol A."/>
            <person name="Pajuelo D."/>
            <person name="Ebbesson L."/>
            <person name="Teles M."/>
            <person name="MacKenzie S."/>
            <person name="Amaro C."/>
        </authorList>
    </citation>
    <scope>NUCLEOTIDE SEQUENCE</scope>
</reference>
<evidence type="ECO:0000313" key="1">
    <source>
        <dbReference type="EMBL" id="JAH90265.1"/>
    </source>
</evidence>
<protein>
    <submittedName>
        <fullName evidence="1">Uncharacterized protein</fullName>
    </submittedName>
</protein>